<evidence type="ECO:0000256" key="5">
    <source>
        <dbReference type="ARBA" id="ARBA00023136"/>
    </source>
</evidence>
<dbReference type="EMBL" id="DVFO01000011">
    <property type="protein sequence ID" value="HIQ60263.1"/>
    <property type="molecule type" value="Genomic_DNA"/>
</dbReference>
<dbReference type="InterPro" id="IPR018080">
    <property type="entry name" value="Band_7/stomatin-like_CS"/>
</dbReference>
<keyword evidence="3 7" id="KW-0812">Transmembrane</keyword>
<dbReference type="InterPro" id="IPR001107">
    <property type="entry name" value="Band_7"/>
</dbReference>
<organism evidence="9 10">
    <name type="scientific">Candidatus Enterenecus faecium</name>
    <dbReference type="NCBI Taxonomy" id="2840780"/>
    <lineage>
        <taxon>Bacteria</taxon>
        <taxon>Bacillati</taxon>
        <taxon>Bacillota</taxon>
        <taxon>Clostridia</taxon>
        <taxon>Eubacteriales</taxon>
        <taxon>Candidatus Enterenecus</taxon>
    </lineage>
</organism>
<dbReference type="PANTHER" id="PTHR43327">
    <property type="entry name" value="STOMATIN-LIKE PROTEIN 2, MITOCHONDRIAL"/>
    <property type="match status" value="1"/>
</dbReference>
<dbReference type="PANTHER" id="PTHR43327:SF10">
    <property type="entry name" value="STOMATIN-LIKE PROTEIN 2, MITOCHONDRIAL"/>
    <property type="match status" value="1"/>
</dbReference>
<keyword evidence="4 7" id="KW-1133">Transmembrane helix</keyword>
<dbReference type="InterPro" id="IPR050710">
    <property type="entry name" value="Band7/mec-2_domain"/>
</dbReference>
<dbReference type="GO" id="GO:0098552">
    <property type="term" value="C:side of membrane"/>
    <property type="evidence" value="ECO:0007669"/>
    <property type="project" value="UniProtKB-ARBA"/>
</dbReference>
<comment type="similarity">
    <text evidence="2">Belongs to the band 7/mec-2 family.</text>
</comment>
<sequence length="328" mass="35973">MDFISLVIPVAVIIIILLIIAANVKVVPQSKAMVVERLGAFRAVWSVGLHFKIPFIERVAKMVSLKEQVVDFAPQPVITKDNVTMQIDTVLYFQITDPKLYTYGVEQPLSAIENLTATTLRNIIGDLELDQSLTSRDHINTQMRSILDEATDPWGIKVNRVELKNIMPPRDIQESMEKQMRAERERREAILQAEGQKQSQILVAEGEKQSAILRADAAKQAKIMQAEAEKTARILAAEAESEAILKVQQATADALKLLNEAAPNSEVLQLKALEAFQKAADGRATKIIIPSEIQGLAGLCASAKTVFDSVTPNPAAPAPTQKAPTPKP</sequence>
<feature type="domain" description="Band 7" evidence="8">
    <location>
        <begin position="22"/>
        <end position="180"/>
    </location>
</feature>
<evidence type="ECO:0000256" key="3">
    <source>
        <dbReference type="ARBA" id="ARBA00022692"/>
    </source>
</evidence>
<proteinExistence type="inferred from homology"/>
<dbReference type="FunFam" id="3.30.479.30:FF:000004">
    <property type="entry name" value="Putative membrane protease family, stomatin"/>
    <property type="match status" value="1"/>
</dbReference>
<dbReference type="Pfam" id="PF01145">
    <property type="entry name" value="Band_7"/>
    <property type="match status" value="1"/>
</dbReference>
<evidence type="ECO:0000313" key="10">
    <source>
        <dbReference type="Proteomes" id="UP000886879"/>
    </source>
</evidence>
<comment type="caution">
    <text evidence="9">The sequence shown here is derived from an EMBL/GenBank/DDBJ whole genome shotgun (WGS) entry which is preliminary data.</text>
</comment>
<feature type="region of interest" description="Disordered" evidence="6">
    <location>
        <begin position="309"/>
        <end position="328"/>
    </location>
</feature>
<dbReference type="AlphaFoldDB" id="A0A9D0YQT9"/>
<name>A0A9D0YQT9_9FIRM</name>
<evidence type="ECO:0000256" key="1">
    <source>
        <dbReference type="ARBA" id="ARBA00004167"/>
    </source>
</evidence>
<dbReference type="Gene3D" id="3.30.479.30">
    <property type="entry name" value="Band 7 domain"/>
    <property type="match status" value="1"/>
</dbReference>
<dbReference type="InterPro" id="IPR036013">
    <property type="entry name" value="Band_7/SPFH_dom_sf"/>
</dbReference>
<dbReference type="SUPFAM" id="SSF117892">
    <property type="entry name" value="Band 7/SPFH domain"/>
    <property type="match status" value="1"/>
</dbReference>
<reference evidence="9" key="2">
    <citation type="journal article" date="2021" name="PeerJ">
        <title>Extensive microbial diversity within the chicken gut microbiome revealed by metagenomics and culture.</title>
        <authorList>
            <person name="Gilroy R."/>
            <person name="Ravi A."/>
            <person name="Getino M."/>
            <person name="Pursley I."/>
            <person name="Horton D.L."/>
            <person name="Alikhan N.F."/>
            <person name="Baker D."/>
            <person name="Gharbi K."/>
            <person name="Hall N."/>
            <person name="Watson M."/>
            <person name="Adriaenssens E.M."/>
            <person name="Foster-Nyarko E."/>
            <person name="Jarju S."/>
            <person name="Secka A."/>
            <person name="Antonio M."/>
            <person name="Oren A."/>
            <person name="Chaudhuri R.R."/>
            <person name="La Ragione R."/>
            <person name="Hildebrand F."/>
            <person name="Pallen M.J."/>
        </authorList>
    </citation>
    <scope>NUCLEOTIDE SEQUENCE</scope>
    <source>
        <strain evidence="9">ChiGjej2B2-12916</strain>
    </source>
</reference>
<gene>
    <name evidence="9" type="ORF">IAD31_01480</name>
</gene>
<dbReference type="Proteomes" id="UP000886879">
    <property type="component" value="Unassembled WGS sequence"/>
</dbReference>
<accession>A0A9D0YQT9</accession>
<dbReference type="SMART" id="SM00244">
    <property type="entry name" value="PHB"/>
    <property type="match status" value="1"/>
</dbReference>
<comment type="subcellular location">
    <subcellularLocation>
        <location evidence="1">Membrane</location>
        <topology evidence="1">Single-pass membrane protein</topology>
    </subcellularLocation>
</comment>
<evidence type="ECO:0000256" key="4">
    <source>
        <dbReference type="ARBA" id="ARBA00022989"/>
    </source>
</evidence>
<evidence type="ECO:0000313" key="9">
    <source>
        <dbReference type="EMBL" id="HIQ60263.1"/>
    </source>
</evidence>
<feature type="transmembrane region" description="Helical" evidence="7">
    <location>
        <begin position="6"/>
        <end position="27"/>
    </location>
</feature>
<evidence type="ECO:0000256" key="7">
    <source>
        <dbReference type="SAM" id="Phobius"/>
    </source>
</evidence>
<keyword evidence="5 7" id="KW-0472">Membrane</keyword>
<protein>
    <submittedName>
        <fullName evidence="9">SPFH/Band 7/PHB domain protein</fullName>
    </submittedName>
</protein>
<dbReference type="CDD" id="cd08829">
    <property type="entry name" value="SPFH_paraslipin"/>
    <property type="match status" value="1"/>
</dbReference>
<reference evidence="9" key="1">
    <citation type="submission" date="2020-10" db="EMBL/GenBank/DDBJ databases">
        <authorList>
            <person name="Gilroy R."/>
        </authorList>
    </citation>
    <scope>NUCLEOTIDE SEQUENCE</scope>
    <source>
        <strain evidence="9">ChiGjej2B2-12916</strain>
    </source>
</reference>
<dbReference type="InterPro" id="IPR001972">
    <property type="entry name" value="Stomatin_HflK_fam"/>
</dbReference>
<dbReference type="PRINTS" id="PR00721">
    <property type="entry name" value="STOMATIN"/>
</dbReference>
<evidence type="ECO:0000256" key="6">
    <source>
        <dbReference type="SAM" id="MobiDB-lite"/>
    </source>
</evidence>
<dbReference type="GO" id="GO:0005886">
    <property type="term" value="C:plasma membrane"/>
    <property type="evidence" value="ECO:0007669"/>
    <property type="project" value="UniProtKB-ARBA"/>
</dbReference>
<evidence type="ECO:0000256" key="2">
    <source>
        <dbReference type="ARBA" id="ARBA00008164"/>
    </source>
</evidence>
<dbReference type="PROSITE" id="PS01270">
    <property type="entry name" value="BAND_7"/>
    <property type="match status" value="1"/>
</dbReference>
<feature type="compositionally biased region" description="Low complexity" evidence="6">
    <location>
        <begin position="318"/>
        <end position="328"/>
    </location>
</feature>
<evidence type="ECO:0000259" key="8">
    <source>
        <dbReference type="SMART" id="SM00244"/>
    </source>
</evidence>